<feature type="domain" description="NR LBD" evidence="10">
    <location>
        <begin position="140"/>
        <end position="407"/>
    </location>
</feature>
<name>A0AAV5VYG3_9BILA</name>
<dbReference type="GO" id="GO:0043565">
    <property type="term" value="F:sequence-specific DNA binding"/>
    <property type="evidence" value="ECO:0007669"/>
    <property type="project" value="InterPro"/>
</dbReference>
<dbReference type="Gene3D" id="3.30.50.10">
    <property type="entry name" value="Erythroid Transcription Factor GATA-1, subunit A"/>
    <property type="match status" value="1"/>
</dbReference>
<dbReference type="GO" id="GO:0003700">
    <property type="term" value="F:DNA-binding transcription factor activity"/>
    <property type="evidence" value="ECO:0007669"/>
    <property type="project" value="InterPro"/>
</dbReference>
<gene>
    <name evidence="11" type="ORF">PFISCL1PPCAC_14726</name>
</gene>
<keyword evidence="5" id="KW-0238">DNA-binding</keyword>
<evidence type="ECO:0000256" key="8">
    <source>
        <dbReference type="ARBA" id="ARBA00023242"/>
    </source>
</evidence>
<evidence type="ECO:0000259" key="9">
    <source>
        <dbReference type="PROSITE" id="PS51030"/>
    </source>
</evidence>
<reference evidence="11" key="1">
    <citation type="submission" date="2023-10" db="EMBL/GenBank/DDBJ databases">
        <title>Genome assembly of Pristionchus species.</title>
        <authorList>
            <person name="Yoshida K."/>
            <person name="Sommer R.J."/>
        </authorList>
    </citation>
    <scope>NUCLEOTIDE SEQUENCE</scope>
    <source>
        <strain evidence="11">RS5133</strain>
    </source>
</reference>
<sequence length="410" mass="47029">STEEMGGKSRQCLICGVQTANSHMGIDSCRACAVFYKRTLTGTRPLKCKQGGGNCLLTDPTTSCRKCRFERFHGIIQRAYGANRQPPPVIEDYPMCEVTEPVDAYPEEEMKEVDIKPIIASTSRNIPILDHSSYFTIESSSSSLLERIRRAYSTFCLVRKTGELSMKPRSPTQTCNPPSLERDELKYYPARYSNMMKTGRLYIESLFDFAYAAFDDYREMETEVKQNCIRNCFHLIGSVSSAYRAAHHFPNDDTVFVTYLSTLNVETAADFFDESPSETNKEDAIRTLRDNITMGNRLKKDNFRRVQPTEDEFLALLGLAFWSTDIDSPCDTLNRLAILNRERIMREMHQSYWRNGQTDYASRIGELFCLLVTLQKSVSMLAEEIQVFRLLDVFDESIFKKKCHGCQLHD</sequence>
<keyword evidence="1" id="KW-0479">Metal-binding</keyword>
<keyword evidence="3" id="KW-0862">Zinc</keyword>
<keyword evidence="2" id="KW-0863">Zinc-finger</keyword>
<evidence type="ECO:0000259" key="10">
    <source>
        <dbReference type="PROSITE" id="PS51843"/>
    </source>
</evidence>
<keyword evidence="4" id="KW-0805">Transcription regulation</keyword>
<dbReference type="GO" id="GO:0005634">
    <property type="term" value="C:nucleus"/>
    <property type="evidence" value="ECO:0007669"/>
    <property type="project" value="TreeGrafter"/>
</dbReference>
<dbReference type="Gene3D" id="1.10.565.10">
    <property type="entry name" value="Retinoid X Receptor"/>
    <property type="match status" value="1"/>
</dbReference>
<dbReference type="InterPro" id="IPR013088">
    <property type="entry name" value="Znf_NHR/GATA"/>
</dbReference>
<evidence type="ECO:0000313" key="12">
    <source>
        <dbReference type="Proteomes" id="UP001432322"/>
    </source>
</evidence>
<dbReference type="PANTHER" id="PTHR46011:SF6">
    <property type="entry name" value="HIGH ZINC ACTIVATED NUCLEAR RECEPTOR PROTEIN"/>
    <property type="match status" value="1"/>
</dbReference>
<dbReference type="InterPro" id="IPR035500">
    <property type="entry name" value="NHR-like_dom_sf"/>
</dbReference>
<dbReference type="PROSITE" id="PS51030">
    <property type="entry name" value="NUCLEAR_REC_DBD_2"/>
    <property type="match status" value="1"/>
</dbReference>
<proteinExistence type="predicted"/>
<dbReference type="GO" id="GO:0008270">
    <property type="term" value="F:zinc ion binding"/>
    <property type="evidence" value="ECO:0007669"/>
    <property type="project" value="UniProtKB-KW"/>
</dbReference>
<evidence type="ECO:0000256" key="1">
    <source>
        <dbReference type="ARBA" id="ARBA00022723"/>
    </source>
</evidence>
<dbReference type="Pfam" id="PF00104">
    <property type="entry name" value="Hormone_recep"/>
    <property type="match status" value="1"/>
</dbReference>
<accession>A0AAV5VYG3</accession>
<evidence type="ECO:0000256" key="4">
    <source>
        <dbReference type="ARBA" id="ARBA00023015"/>
    </source>
</evidence>
<keyword evidence="6" id="KW-0804">Transcription</keyword>
<dbReference type="SUPFAM" id="SSF57716">
    <property type="entry name" value="Glucocorticoid receptor-like (DNA-binding domain)"/>
    <property type="match status" value="1"/>
</dbReference>
<dbReference type="Pfam" id="PF00105">
    <property type="entry name" value="zf-C4"/>
    <property type="match status" value="1"/>
</dbReference>
<comment type="caution">
    <text evidence="11">The sequence shown here is derived from an EMBL/GenBank/DDBJ whole genome shotgun (WGS) entry which is preliminary data.</text>
</comment>
<feature type="domain" description="Nuclear receptor" evidence="9">
    <location>
        <begin position="9"/>
        <end position="71"/>
    </location>
</feature>
<dbReference type="PRINTS" id="PR00047">
    <property type="entry name" value="STROIDFINGER"/>
</dbReference>
<evidence type="ECO:0000256" key="2">
    <source>
        <dbReference type="ARBA" id="ARBA00022771"/>
    </source>
</evidence>
<dbReference type="PANTHER" id="PTHR46011">
    <property type="entry name" value="NUCLEAR HORMONE RECEPTOR FAMILY MEMBER NHR-86-RELATED"/>
    <property type="match status" value="1"/>
</dbReference>
<keyword evidence="8" id="KW-0539">Nucleus</keyword>
<dbReference type="PROSITE" id="PS51843">
    <property type="entry name" value="NR_LBD"/>
    <property type="match status" value="1"/>
</dbReference>
<organism evidence="11 12">
    <name type="scientific">Pristionchus fissidentatus</name>
    <dbReference type="NCBI Taxonomy" id="1538716"/>
    <lineage>
        <taxon>Eukaryota</taxon>
        <taxon>Metazoa</taxon>
        <taxon>Ecdysozoa</taxon>
        <taxon>Nematoda</taxon>
        <taxon>Chromadorea</taxon>
        <taxon>Rhabditida</taxon>
        <taxon>Rhabditina</taxon>
        <taxon>Diplogasteromorpha</taxon>
        <taxon>Diplogasteroidea</taxon>
        <taxon>Neodiplogasteridae</taxon>
        <taxon>Pristionchus</taxon>
    </lineage>
</organism>
<evidence type="ECO:0000313" key="11">
    <source>
        <dbReference type="EMBL" id="GMT23429.1"/>
    </source>
</evidence>
<feature type="non-terminal residue" evidence="11">
    <location>
        <position position="1"/>
    </location>
</feature>
<dbReference type="SMART" id="SM00430">
    <property type="entry name" value="HOLI"/>
    <property type="match status" value="1"/>
</dbReference>
<dbReference type="SUPFAM" id="SSF48508">
    <property type="entry name" value="Nuclear receptor ligand-binding domain"/>
    <property type="match status" value="1"/>
</dbReference>
<dbReference type="SMART" id="SM00399">
    <property type="entry name" value="ZnF_C4"/>
    <property type="match status" value="1"/>
</dbReference>
<dbReference type="AlphaFoldDB" id="A0AAV5VYG3"/>
<evidence type="ECO:0000256" key="7">
    <source>
        <dbReference type="ARBA" id="ARBA00023170"/>
    </source>
</evidence>
<evidence type="ECO:0000256" key="6">
    <source>
        <dbReference type="ARBA" id="ARBA00023163"/>
    </source>
</evidence>
<dbReference type="Proteomes" id="UP001432322">
    <property type="component" value="Unassembled WGS sequence"/>
</dbReference>
<dbReference type="InterPro" id="IPR001628">
    <property type="entry name" value="Znf_hrmn_rcpt"/>
</dbReference>
<dbReference type="EMBL" id="BTSY01000004">
    <property type="protein sequence ID" value="GMT23429.1"/>
    <property type="molecule type" value="Genomic_DNA"/>
</dbReference>
<dbReference type="InterPro" id="IPR000536">
    <property type="entry name" value="Nucl_hrmn_rcpt_lig-bd"/>
</dbReference>
<evidence type="ECO:0008006" key="13">
    <source>
        <dbReference type="Google" id="ProtNLM"/>
    </source>
</evidence>
<keyword evidence="7" id="KW-0675">Receptor</keyword>
<evidence type="ECO:0000256" key="5">
    <source>
        <dbReference type="ARBA" id="ARBA00023125"/>
    </source>
</evidence>
<feature type="non-terminal residue" evidence="11">
    <location>
        <position position="410"/>
    </location>
</feature>
<protein>
    <recommendedName>
        <fullName evidence="13">Nuclear receptor</fullName>
    </recommendedName>
</protein>
<evidence type="ECO:0000256" key="3">
    <source>
        <dbReference type="ARBA" id="ARBA00022833"/>
    </source>
</evidence>
<keyword evidence="12" id="KW-1185">Reference proteome</keyword>